<dbReference type="InterPro" id="IPR021727">
    <property type="entry name" value="DUF3299"/>
</dbReference>
<evidence type="ECO:0000313" key="1">
    <source>
        <dbReference type="EMBL" id="WDM61962.1"/>
    </source>
</evidence>
<reference evidence="1 2" key="1">
    <citation type="submission" date="2021-08" db="EMBL/GenBank/DDBJ databases">
        <title>Stenotrophomonas forensis sp. nov., isolated from contaminated viral transport media.</title>
        <authorList>
            <person name="Nguyen S.V."/>
            <person name="Edwards D."/>
            <person name="Scott S."/>
            <person name="Doss J."/>
            <person name="Merid S."/>
            <person name="Zelaya E."/>
            <person name="Maza C."/>
            <person name="Mann M."/>
            <person name="Hamilton B."/>
            <person name="Blackwell R."/>
            <person name="Tran A."/>
            <person name="Hauser J."/>
        </authorList>
    </citation>
    <scope>NUCLEOTIDE SEQUENCE [LARGE SCALE GENOMIC DNA]</scope>
    <source>
        <strain evidence="1 2">DFS-20110405</strain>
    </source>
</reference>
<dbReference type="RefSeq" id="WP_274510571.1">
    <property type="nucleotide sequence ID" value="NZ_CP082270.1"/>
</dbReference>
<keyword evidence="2" id="KW-1185">Reference proteome</keyword>
<gene>
    <name evidence="1" type="ORF">K5L94_12475</name>
</gene>
<organism evidence="1 2">
    <name type="scientific">Stenotrophomonas forensis</name>
    <dbReference type="NCBI Taxonomy" id="2871169"/>
    <lineage>
        <taxon>Bacteria</taxon>
        <taxon>Pseudomonadati</taxon>
        <taxon>Pseudomonadota</taxon>
        <taxon>Gammaproteobacteria</taxon>
        <taxon>Lysobacterales</taxon>
        <taxon>Lysobacteraceae</taxon>
        <taxon>Stenotrophomonas</taxon>
        <taxon>Stenotrophomonas maltophilia group</taxon>
    </lineage>
</organism>
<dbReference type="PROSITE" id="PS51257">
    <property type="entry name" value="PROKAR_LIPOPROTEIN"/>
    <property type="match status" value="1"/>
</dbReference>
<evidence type="ECO:0000313" key="2">
    <source>
        <dbReference type="Proteomes" id="UP001216828"/>
    </source>
</evidence>
<sequence>MRCLWMLPMLLSLAACERPVDSGVQALPPSPVIDRSGAVAAGTAEEQELDWLQMMPGDELAALERGEGPEVEHNGNRRMPQFGTFRTVDAVLERPVRLPGYVVPLANAQDGRLTEFLFVPYYGACIHVPPPPPNQIVHVLLPRPIEMPDMYSPFFLAGTLRAERLDDDLAGSAYTMRDAHLRPYEP</sequence>
<dbReference type="Pfam" id="PF11736">
    <property type="entry name" value="DUF3299"/>
    <property type="match status" value="1"/>
</dbReference>
<accession>A0ABY7XUL4</accession>
<dbReference type="EMBL" id="CP082270">
    <property type="protein sequence ID" value="WDM61962.1"/>
    <property type="molecule type" value="Genomic_DNA"/>
</dbReference>
<name>A0ABY7XUL4_9GAMM</name>
<dbReference type="Proteomes" id="UP001216828">
    <property type="component" value="Chromosome"/>
</dbReference>
<dbReference type="Gene3D" id="2.40.50.870">
    <property type="entry name" value="Protein of unknown function (DUF3299)"/>
    <property type="match status" value="1"/>
</dbReference>
<proteinExistence type="predicted"/>
<protein>
    <submittedName>
        <fullName evidence="1">DUF3299 domain-containing protein</fullName>
    </submittedName>
</protein>